<evidence type="ECO:0000256" key="3">
    <source>
        <dbReference type="ARBA" id="ARBA00022801"/>
    </source>
</evidence>
<keyword evidence="4 6" id="KW-0862">Zinc</keyword>
<comment type="cofactor">
    <cofactor evidence="6">
        <name>Zn(2+)</name>
        <dbReference type="ChEBI" id="CHEBI:29105"/>
    </cofactor>
    <text evidence="6">Binds 1 zinc ion.</text>
</comment>
<evidence type="ECO:0000256" key="2">
    <source>
        <dbReference type="ARBA" id="ARBA00022723"/>
    </source>
</evidence>
<dbReference type="SUPFAM" id="SSF55486">
    <property type="entry name" value="Metalloproteases ('zincins'), catalytic domain"/>
    <property type="match status" value="1"/>
</dbReference>
<evidence type="ECO:0000313" key="10">
    <source>
        <dbReference type="Proteomes" id="UP001155163"/>
    </source>
</evidence>
<evidence type="ECO:0000313" key="9">
    <source>
        <dbReference type="EMBL" id="MCK9815374.1"/>
    </source>
</evidence>
<keyword evidence="2 6" id="KW-0479">Metal-binding</keyword>
<accession>A0ABT0JHK1</accession>
<dbReference type="Gene3D" id="1.10.1370.20">
    <property type="entry name" value="Oligoendopeptidase f, C-terminal domain"/>
    <property type="match status" value="1"/>
</dbReference>
<dbReference type="Proteomes" id="UP001155163">
    <property type="component" value="Unassembled WGS sequence"/>
</dbReference>
<keyword evidence="3 6" id="KW-0378">Hydrolase</keyword>
<evidence type="ECO:0000259" key="8">
    <source>
        <dbReference type="Pfam" id="PF08439"/>
    </source>
</evidence>
<name>A0ABT0JHK1_9PSED</name>
<evidence type="ECO:0000259" key="7">
    <source>
        <dbReference type="Pfam" id="PF01432"/>
    </source>
</evidence>
<comment type="similarity">
    <text evidence="6">Belongs to the peptidase M3 family.</text>
</comment>
<dbReference type="Pfam" id="PF08439">
    <property type="entry name" value="Peptidase_M3_N"/>
    <property type="match status" value="1"/>
</dbReference>
<keyword evidence="5 6" id="KW-0482">Metalloprotease</keyword>
<evidence type="ECO:0000256" key="6">
    <source>
        <dbReference type="RuleBase" id="RU003435"/>
    </source>
</evidence>
<protein>
    <submittedName>
        <fullName evidence="9">M3 family metallopeptidase</fullName>
    </submittedName>
</protein>
<gene>
    <name evidence="9" type="ORF">M1B35_14860</name>
</gene>
<sequence>MSESTLAVQRPAAVVCALEHLFSGPQAWEQARDQLQSRLKASLSPLALPDTGPALLVWLERLDELQRELGRLSTYVGVQAFVDTRNTQVHTHASRLRELTAGIGRLNIALVSHLAALEASTWDSWEQATPGLKAYGGKARLYREGRPHYLTADTEQALAALDSSLQLPVQLYRRIKAGDLRFEEVIDQAGQRQAFSLPLFEKHFETSPDPVLRASAQRVFANAVKPHQHGFAAAYAGEIGRQVSLARLRGFPRTLDFLFWLQGVPGTYFTAQREVFNLELAPLMRRFVEIKRRLLGLERLAFHDLKAYPAQLAGSVSLDQARNLIVAAGARLGPEYAQVLQRAFDEGWIEYGQQPNKADSSGCASSLGPHPYVLMTWTGTPRDLFLLAHELGHGVHFHWSQQHQSALNAAPLRYFIEAPSTLNELLLAQHLLDTGDPQQQLSAVFELLNSYYHNFVTHYLESEFQYRVYDAADDGVLPDAASLQRTKLEVLRSFWGDAVDIDADAGLTWLRQQHYYMGLYPYTYAAGQSIASLVLPRLASDPHAAGQWCQLLQQGSSVSAPTLLHSLGLDMGQPDSFREVLRIIDHWVGLFEQLASPLLNAKEPA</sequence>
<dbReference type="RefSeq" id="WP_268262338.1">
    <property type="nucleotide sequence ID" value="NZ_JALQCX010000026.1"/>
</dbReference>
<feature type="domain" description="Oligopeptidase F N-terminal" evidence="8">
    <location>
        <begin position="114"/>
        <end position="182"/>
    </location>
</feature>
<reference evidence="9 10" key="2">
    <citation type="journal article" date="2023" name="Plant Pathol.">
        <title>Dismantling and reorganizing Pseudomonas marginalis sensu#lato.</title>
        <authorList>
            <person name="Sawada H."/>
            <person name="Fujikawa T."/>
            <person name="Satou M."/>
        </authorList>
    </citation>
    <scope>NUCLEOTIDE SEQUENCE [LARGE SCALE GENOMIC DNA]</scope>
    <source>
        <strain evidence="9 10">MAFF 302046</strain>
    </source>
</reference>
<comment type="caution">
    <text evidence="9">The sequence shown here is derived from an EMBL/GenBank/DDBJ whole genome shotgun (WGS) entry which is preliminary data.</text>
</comment>
<keyword evidence="10" id="KW-1185">Reference proteome</keyword>
<dbReference type="InterPro" id="IPR042088">
    <property type="entry name" value="OligoPept_F_C"/>
</dbReference>
<proteinExistence type="inferred from homology"/>
<feature type="domain" description="Peptidase M3A/M3B catalytic" evidence="7">
    <location>
        <begin position="206"/>
        <end position="579"/>
    </location>
</feature>
<dbReference type="Gene3D" id="1.20.140.70">
    <property type="entry name" value="Oligopeptidase f, N-terminal domain"/>
    <property type="match status" value="1"/>
</dbReference>
<dbReference type="EMBL" id="JALQCX010000026">
    <property type="protein sequence ID" value="MCK9815374.1"/>
    <property type="molecule type" value="Genomic_DNA"/>
</dbReference>
<keyword evidence="1 6" id="KW-0645">Protease</keyword>
<dbReference type="InterPro" id="IPR013647">
    <property type="entry name" value="OligopepF_N_dom"/>
</dbReference>
<dbReference type="Pfam" id="PF01432">
    <property type="entry name" value="Peptidase_M3"/>
    <property type="match status" value="1"/>
</dbReference>
<organism evidence="9 10">
    <name type="scientific">Pseudomonas morbosilactucae</name>
    <dbReference type="NCBI Taxonomy" id="2938197"/>
    <lineage>
        <taxon>Bacteria</taxon>
        <taxon>Pseudomonadati</taxon>
        <taxon>Pseudomonadota</taxon>
        <taxon>Gammaproteobacteria</taxon>
        <taxon>Pseudomonadales</taxon>
        <taxon>Pseudomonadaceae</taxon>
        <taxon>Pseudomonas</taxon>
    </lineage>
</organism>
<dbReference type="InterPro" id="IPR001567">
    <property type="entry name" value="Pept_M3A_M3B_dom"/>
</dbReference>
<evidence type="ECO:0000256" key="1">
    <source>
        <dbReference type="ARBA" id="ARBA00022670"/>
    </source>
</evidence>
<evidence type="ECO:0000256" key="5">
    <source>
        <dbReference type="ARBA" id="ARBA00023049"/>
    </source>
</evidence>
<reference evidence="9 10" key="1">
    <citation type="journal article" date="2022" name="Int. J. Syst. Evol. Microbiol.">
        <title>Pseudomonas aegrilactucae sp. nov. and Pseudomonas morbosilactucae sp. nov., pathogens causing bacterial rot of lettuce in Japan.</title>
        <authorList>
            <person name="Sawada H."/>
            <person name="Fujikawa T."/>
            <person name="Satou M."/>
        </authorList>
    </citation>
    <scope>NUCLEOTIDE SEQUENCE [LARGE SCALE GENOMIC DNA]</scope>
    <source>
        <strain evidence="9 10">MAFF 302046</strain>
    </source>
</reference>
<evidence type="ECO:0000256" key="4">
    <source>
        <dbReference type="ARBA" id="ARBA00022833"/>
    </source>
</evidence>